<feature type="transmembrane region" description="Helical" evidence="2">
    <location>
        <begin position="140"/>
        <end position="157"/>
    </location>
</feature>
<accession>A0A1D8TXK1</accession>
<dbReference type="Gene3D" id="1.10.3730.20">
    <property type="match status" value="1"/>
</dbReference>
<dbReference type="GO" id="GO:0016020">
    <property type="term" value="C:membrane"/>
    <property type="evidence" value="ECO:0007669"/>
    <property type="project" value="InterPro"/>
</dbReference>
<dbReference type="KEGG" id="mpro:BJP34_25675"/>
<dbReference type="Pfam" id="PF00892">
    <property type="entry name" value="EamA"/>
    <property type="match status" value="2"/>
</dbReference>
<feature type="transmembrane region" description="Helical" evidence="2">
    <location>
        <begin position="199"/>
        <end position="219"/>
    </location>
</feature>
<evidence type="ECO:0000256" key="2">
    <source>
        <dbReference type="SAM" id="Phobius"/>
    </source>
</evidence>
<feature type="transmembrane region" description="Helical" evidence="2">
    <location>
        <begin position="169"/>
        <end position="187"/>
    </location>
</feature>
<name>A0A1D8TXK1_9CYAN</name>
<evidence type="ECO:0000313" key="4">
    <source>
        <dbReference type="EMBL" id="AOX02377.1"/>
    </source>
</evidence>
<dbReference type="AlphaFoldDB" id="A0A1D8TXK1"/>
<feature type="transmembrane region" description="Helical" evidence="2">
    <location>
        <begin position="54"/>
        <end position="74"/>
    </location>
</feature>
<dbReference type="RefSeq" id="WP_070394786.1">
    <property type="nucleotide sequence ID" value="NZ_CP017599.1"/>
</dbReference>
<evidence type="ECO:0000313" key="5">
    <source>
        <dbReference type="Proteomes" id="UP000177870"/>
    </source>
</evidence>
<dbReference type="EMBL" id="CP017599">
    <property type="protein sequence ID" value="AOX02377.1"/>
    <property type="molecule type" value="Genomic_DNA"/>
</dbReference>
<feature type="transmembrane region" description="Helical" evidence="2">
    <location>
        <begin position="262"/>
        <end position="280"/>
    </location>
</feature>
<sequence>MIANSINNLNPKLLLVVSRALAALRPSVIAFLIANASMLSGGKETPISFCNVLFVGNLCASLAVVAFFGAIPILNELRKLNVKLLLGLFINGCLAALLSALIFLGLQETTVTNAVLLGRFGPVLYALAGAIFFGKRILKWEWIGFSLIGVGIVAIVFTSSNYQINQGDLLILGSTFLYAVTSIIGKLTLSKHNSLSVIVFSRNFISAVIFFAIASYLFGPSHFGDVFSGQLWMVMSIYALIIIVITQFLWYAALEKLDSKTVGKWTVLSPVFGIVYALVLNGERPSLMQVIAFIVIMIGVSITNFSKQQPQPTQEIAARGESSASSM</sequence>
<evidence type="ECO:0000259" key="3">
    <source>
        <dbReference type="Pfam" id="PF00892"/>
    </source>
</evidence>
<dbReference type="OrthoDB" id="505666at2"/>
<dbReference type="InterPro" id="IPR000620">
    <property type="entry name" value="EamA_dom"/>
</dbReference>
<keyword evidence="2" id="KW-1133">Transmembrane helix</keyword>
<protein>
    <submittedName>
        <fullName evidence="4">Multidrug DMT transporter</fullName>
    </submittedName>
</protein>
<comment type="similarity">
    <text evidence="1">Belongs to the EamA transporter family.</text>
</comment>
<organism evidence="4 5">
    <name type="scientific">Moorena producens PAL-8-15-08-1</name>
    <dbReference type="NCBI Taxonomy" id="1458985"/>
    <lineage>
        <taxon>Bacteria</taxon>
        <taxon>Bacillati</taxon>
        <taxon>Cyanobacteriota</taxon>
        <taxon>Cyanophyceae</taxon>
        <taxon>Coleofasciculales</taxon>
        <taxon>Coleofasciculaceae</taxon>
        <taxon>Moorena</taxon>
    </lineage>
</organism>
<dbReference type="Proteomes" id="UP000177870">
    <property type="component" value="Chromosome"/>
</dbReference>
<proteinExistence type="inferred from homology"/>
<dbReference type="SUPFAM" id="SSF103481">
    <property type="entry name" value="Multidrug resistance efflux transporter EmrE"/>
    <property type="match status" value="2"/>
</dbReference>
<dbReference type="PANTHER" id="PTHR22911">
    <property type="entry name" value="ACYL-MALONYL CONDENSING ENZYME-RELATED"/>
    <property type="match status" value="1"/>
</dbReference>
<keyword evidence="2" id="KW-0812">Transmembrane</keyword>
<gene>
    <name evidence="4" type="ORF">BJP34_25675</name>
</gene>
<feature type="domain" description="EamA" evidence="3">
    <location>
        <begin position="48"/>
        <end position="156"/>
    </location>
</feature>
<feature type="transmembrane region" description="Helical" evidence="2">
    <location>
        <begin position="112"/>
        <end position="133"/>
    </location>
</feature>
<feature type="transmembrane region" description="Helical" evidence="2">
    <location>
        <begin position="231"/>
        <end position="250"/>
    </location>
</feature>
<feature type="domain" description="EamA" evidence="3">
    <location>
        <begin position="167"/>
        <end position="304"/>
    </location>
</feature>
<dbReference type="PANTHER" id="PTHR22911:SF137">
    <property type="entry name" value="SOLUTE CARRIER FAMILY 35 MEMBER G2-RELATED"/>
    <property type="match status" value="1"/>
</dbReference>
<reference evidence="5" key="1">
    <citation type="submission" date="2016-10" db="EMBL/GenBank/DDBJ databases">
        <title>Comparative genomics uncovers the prolific and rare metabolic potential of the cyanobacterial genus Moorea.</title>
        <authorList>
            <person name="Leao T."/>
            <person name="Castelao G."/>
            <person name="Korobeynikov A."/>
            <person name="Monroe E.A."/>
            <person name="Podell S."/>
            <person name="Glukhov E."/>
            <person name="Allen E."/>
            <person name="Gerwick W.H."/>
            <person name="Gerwick L."/>
        </authorList>
    </citation>
    <scope>NUCLEOTIDE SEQUENCE [LARGE SCALE GENOMIC DNA]</scope>
    <source>
        <strain evidence="5">PAL-8-15-08-1</strain>
    </source>
</reference>
<feature type="transmembrane region" description="Helical" evidence="2">
    <location>
        <begin position="86"/>
        <end position="106"/>
    </location>
</feature>
<dbReference type="STRING" id="1458985.BJP34_25675"/>
<evidence type="ECO:0000256" key="1">
    <source>
        <dbReference type="ARBA" id="ARBA00007362"/>
    </source>
</evidence>
<keyword evidence="2" id="KW-0472">Membrane</keyword>
<feature type="transmembrane region" description="Helical" evidence="2">
    <location>
        <begin position="286"/>
        <end position="305"/>
    </location>
</feature>
<dbReference type="InterPro" id="IPR037185">
    <property type="entry name" value="EmrE-like"/>
</dbReference>